<protein>
    <submittedName>
        <fullName evidence="1">Uncharacterized protein</fullName>
    </submittedName>
</protein>
<dbReference type="Proteomes" id="UP000095419">
    <property type="component" value="Unassembled WGS sequence"/>
</dbReference>
<evidence type="ECO:0000313" key="1">
    <source>
        <dbReference type="EMBL" id="CUO42830.1"/>
    </source>
</evidence>
<gene>
    <name evidence="1" type="ORF">ERS417307_01674</name>
</gene>
<dbReference type="EMBL" id="CYZF01000004">
    <property type="protein sequence ID" value="CUO42830.1"/>
    <property type="molecule type" value="Genomic_DNA"/>
</dbReference>
<dbReference type="RefSeq" id="WP_171035773.1">
    <property type="nucleotide sequence ID" value="NZ_CP083677.1"/>
</dbReference>
<organism evidence="1 2">
    <name type="scientific">Bacteroides uniformis</name>
    <dbReference type="NCBI Taxonomy" id="820"/>
    <lineage>
        <taxon>Bacteria</taxon>
        <taxon>Pseudomonadati</taxon>
        <taxon>Bacteroidota</taxon>
        <taxon>Bacteroidia</taxon>
        <taxon>Bacteroidales</taxon>
        <taxon>Bacteroidaceae</taxon>
        <taxon>Bacteroides</taxon>
    </lineage>
</organism>
<evidence type="ECO:0000313" key="2">
    <source>
        <dbReference type="Proteomes" id="UP000095419"/>
    </source>
</evidence>
<reference evidence="1 2" key="1">
    <citation type="submission" date="2015-09" db="EMBL/GenBank/DDBJ databases">
        <authorList>
            <consortium name="Pathogen Informatics"/>
        </authorList>
    </citation>
    <scope>NUCLEOTIDE SEQUENCE [LARGE SCALE GENOMIC DNA]</scope>
    <source>
        <strain evidence="1 2">2789STDY5608791</strain>
    </source>
</reference>
<proteinExistence type="predicted"/>
<dbReference type="AlphaFoldDB" id="A0A174F3F3"/>
<sequence length="78" mass="9129">MGGISMAVKFRHKETGLFFCRAKGLSPSRRDYDKLGEEGIFRKRHLSKRGRIYESATENQKRDWIGKEHADEFEIVKV</sequence>
<accession>A0A174F3F3</accession>
<name>A0A174F3F3_BACUN</name>